<dbReference type="EMBL" id="VUJU01007403">
    <property type="protein sequence ID" value="KAF0745894.1"/>
    <property type="molecule type" value="Genomic_DNA"/>
</dbReference>
<dbReference type="Proteomes" id="UP000478052">
    <property type="component" value="Unassembled WGS sequence"/>
</dbReference>
<evidence type="ECO:0000313" key="1">
    <source>
        <dbReference type="EMBL" id="KAF0745894.1"/>
    </source>
</evidence>
<sequence length="74" mass="8456">MNHKTSLLKVLTYDLVDGKKRTQKKEKRLDLFSKKIGNHRSGIYTVAKSSLCLIQQVLNNTNKIGVLLFNELPN</sequence>
<accession>A0A6G0XYL2</accession>
<reference evidence="1 2" key="1">
    <citation type="submission" date="2019-08" db="EMBL/GenBank/DDBJ databases">
        <title>Whole genome of Aphis craccivora.</title>
        <authorList>
            <person name="Voronova N.V."/>
            <person name="Shulinski R.S."/>
            <person name="Bandarenka Y.V."/>
            <person name="Zhorov D.G."/>
            <person name="Warner D."/>
        </authorList>
    </citation>
    <scope>NUCLEOTIDE SEQUENCE [LARGE SCALE GENOMIC DNA]</scope>
    <source>
        <strain evidence="1">180601</strain>
        <tissue evidence="1">Whole Body</tissue>
    </source>
</reference>
<keyword evidence="2" id="KW-1185">Reference proteome</keyword>
<name>A0A6G0XYL2_APHCR</name>
<protein>
    <submittedName>
        <fullName evidence="1">Uncharacterized protein</fullName>
    </submittedName>
</protein>
<gene>
    <name evidence="1" type="ORF">FWK35_00034205</name>
</gene>
<comment type="caution">
    <text evidence="1">The sequence shown here is derived from an EMBL/GenBank/DDBJ whole genome shotgun (WGS) entry which is preliminary data.</text>
</comment>
<proteinExistence type="predicted"/>
<evidence type="ECO:0000313" key="2">
    <source>
        <dbReference type="Proteomes" id="UP000478052"/>
    </source>
</evidence>
<organism evidence="1 2">
    <name type="scientific">Aphis craccivora</name>
    <name type="common">Cowpea aphid</name>
    <dbReference type="NCBI Taxonomy" id="307492"/>
    <lineage>
        <taxon>Eukaryota</taxon>
        <taxon>Metazoa</taxon>
        <taxon>Ecdysozoa</taxon>
        <taxon>Arthropoda</taxon>
        <taxon>Hexapoda</taxon>
        <taxon>Insecta</taxon>
        <taxon>Pterygota</taxon>
        <taxon>Neoptera</taxon>
        <taxon>Paraneoptera</taxon>
        <taxon>Hemiptera</taxon>
        <taxon>Sternorrhyncha</taxon>
        <taxon>Aphidomorpha</taxon>
        <taxon>Aphidoidea</taxon>
        <taxon>Aphididae</taxon>
        <taxon>Aphidini</taxon>
        <taxon>Aphis</taxon>
        <taxon>Aphis</taxon>
    </lineage>
</organism>
<dbReference type="AlphaFoldDB" id="A0A6G0XYL2"/>